<keyword evidence="7" id="KW-1185">Reference proteome</keyword>
<evidence type="ECO:0000256" key="2">
    <source>
        <dbReference type="ARBA" id="ARBA00006084"/>
    </source>
</evidence>
<protein>
    <recommendedName>
        <fullName evidence="5">Actin-related protein 2/3 complex subunit 5</fullName>
    </recommendedName>
</protein>
<evidence type="ECO:0000256" key="3">
    <source>
        <dbReference type="ARBA" id="ARBA00022490"/>
    </source>
</evidence>
<evidence type="ECO:0000313" key="6">
    <source>
        <dbReference type="EMBL" id="KAH6598863.1"/>
    </source>
</evidence>
<sequence>MAHRKADVDMDDEDQYFDEDVGGMTISEMESLLASKTANVRSLLSRGNPAEALQIVLDQPPTGISKEVDPLKERTTQLVVETLSTVRLADIAAVVKGLQPRQIDTLMKYLYRGMASPDQFNSAMLLSWHEKTYEMGGLGSIVRVLSDRNPV</sequence>
<keyword evidence="3" id="KW-0963">Cytoplasm</keyword>
<keyword evidence="4 5" id="KW-0206">Cytoskeleton</keyword>
<evidence type="ECO:0000313" key="7">
    <source>
        <dbReference type="Proteomes" id="UP001648503"/>
    </source>
</evidence>
<evidence type="ECO:0000256" key="1">
    <source>
        <dbReference type="ARBA" id="ARBA00004245"/>
    </source>
</evidence>
<reference evidence="6 7" key="1">
    <citation type="submission" date="2021-02" db="EMBL/GenBank/DDBJ databases">
        <title>Variation within the Batrachochytrium salamandrivorans European outbreak.</title>
        <authorList>
            <person name="Kelly M."/>
            <person name="Pasmans F."/>
            <person name="Shea T.P."/>
            <person name="Munoz J.F."/>
            <person name="Carranza S."/>
            <person name="Cuomo C.A."/>
            <person name="Martel A."/>
        </authorList>
    </citation>
    <scope>NUCLEOTIDE SEQUENCE [LARGE SCALE GENOMIC DNA]</scope>
    <source>
        <strain evidence="6 7">AMFP18/2</strain>
    </source>
</reference>
<comment type="similarity">
    <text evidence="2 5">Belongs to the ARPC5 family.</text>
</comment>
<comment type="subcellular location">
    <subcellularLocation>
        <location evidence="1">Cytoplasm</location>
        <location evidence="1">Cytoskeleton</location>
    </subcellularLocation>
</comment>
<dbReference type="SUPFAM" id="SSF69103">
    <property type="entry name" value="Arp2/3 complex 16 kDa subunit ARPC5"/>
    <property type="match status" value="1"/>
</dbReference>
<comment type="caution">
    <text evidence="6">The sequence shown here is derived from an EMBL/GenBank/DDBJ whole genome shotgun (WGS) entry which is preliminary data.</text>
</comment>
<accession>A0ABQ8FIJ9</accession>
<gene>
    <name evidence="6" type="ORF">BASA50_003370</name>
</gene>
<dbReference type="Pfam" id="PF04699">
    <property type="entry name" value="P16-Arc"/>
    <property type="match status" value="1"/>
</dbReference>
<organism evidence="6 7">
    <name type="scientific">Batrachochytrium salamandrivorans</name>
    <dbReference type="NCBI Taxonomy" id="1357716"/>
    <lineage>
        <taxon>Eukaryota</taxon>
        <taxon>Fungi</taxon>
        <taxon>Fungi incertae sedis</taxon>
        <taxon>Chytridiomycota</taxon>
        <taxon>Chytridiomycota incertae sedis</taxon>
        <taxon>Chytridiomycetes</taxon>
        <taxon>Rhizophydiales</taxon>
        <taxon>Rhizophydiales incertae sedis</taxon>
        <taxon>Batrachochytrium</taxon>
    </lineage>
</organism>
<name>A0ABQ8FIJ9_9FUNG</name>
<dbReference type="PANTHER" id="PTHR12644">
    <property type="entry name" value="ARP2/3 COMPLEX 16 KD SUBUNIT P16-ARC"/>
    <property type="match status" value="1"/>
</dbReference>
<dbReference type="InterPro" id="IPR006789">
    <property type="entry name" value="ARPC5"/>
</dbReference>
<dbReference type="InterPro" id="IPR036743">
    <property type="entry name" value="ARPC5_sf"/>
</dbReference>
<evidence type="ECO:0000256" key="5">
    <source>
        <dbReference type="RuleBase" id="RU004301"/>
    </source>
</evidence>
<dbReference type="Gene3D" id="1.25.40.190">
    <property type="entry name" value="Actin-related protein 2/3 complex subunit 5"/>
    <property type="match status" value="1"/>
</dbReference>
<dbReference type="PIRSF" id="PIRSF039096">
    <property type="entry name" value="p16-ARC"/>
    <property type="match status" value="1"/>
</dbReference>
<proteinExistence type="inferred from homology"/>
<comment type="function">
    <text evidence="5">Functions as component of the Arp2/3 complex which is involved in regulation of actin polymerization and together with an activating nucleation-promoting factor (NPF) mediates the formation of branched actin networks. Arp2/3 complex plays a critical role in the control of cell morphogenesis via the modulation of cell polarity development.</text>
</comment>
<dbReference type="EMBL" id="JAFCIX010000093">
    <property type="protein sequence ID" value="KAH6598863.1"/>
    <property type="molecule type" value="Genomic_DNA"/>
</dbReference>
<dbReference type="Proteomes" id="UP001648503">
    <property type="component" value="Unassembled WGS sequence"/>
</dbReference>
<evidence type="ECO:0000256" key="4">
    <source>
        <dbReference type="ARBA" id="ARBA00023212"/>
    </source>
</evidence>